<reference evidence="2 3" key="1">
    <citation type="submission" date="2014-04" db="EMBL/GenBank/DDBJ databases">
        <authorList>
            <consortium name="DOE Joint Genome Institute"/>
            <person name="Kuo A."/>
            <person name="Kohler A."/>
            <person name="Jargeat P."/>
            <person name="Nagy L.G."/>
            <person name="Floudas D."/>
            <person name="Copeland A."/>
            <person name="Barry K.W."/>
            <person name="Cichocki N."/>
            <person name="Veneault-Fourrey C."/>
            <person name="LaButti K."/>
            <person name="Lindquist E.A."/>
            <person name="Lipzen A."/>
            <person name="Lundell T."/>
            <person name="Morin E."/>
            <person name="Murat C."/>
            <person name="Sun H."/>
            <person name="Tunlid A."/>
            <person name="Henrissat B."/>
            <person name="Grigoriev I.V."/>
            <person name="Hibbett D.S."/>
            <person name="Martin F."/>
            <person name="Nordberg H.P."/>
            <person name="Cantor M.N."/>
            <person name="Hua S.X."/>
        </authorList>
    </citation>
    <scope>NUCLEOTIDE SEQUENCE [LARGE SCALE GENOMIC DNA]</scope>
    <source>
        <strain evidence="2 3">Ve08.2h10</strain>
    </source>
</reference>
<dbReference type="Proteomes" id="UP000054538">
    <property type="component" value="Unassembled WGS sequence"/>
</dbReference>
<evidence type="ECO:0000313" key="2">
    <source>
        <dbReference type="EMBL" id="KIK76515.1"/>
    </source>
</evidence>
<name>A0A0D0DFJ4_9AGAM</name>
<evidence type="ECO:0000256" key="1">
    <source>
        <dbReference type="SAM" id="MobiDB-lite"/>
    </source>
</evidence>
<evidence type="ECO:0000313" key="3">
    <source>
        <dbReference type="Proteomes" id="UP000054538"/>
    </source>
</evidence>
<reference evidence="3" key="2">
    <citation type="submission" date="2015-01" db="EMBL/GenBank/DDBJ databases">
        <title>Evolutionary Origins and Diversification of the Mycorrhizal Mutualists.</title>
        <authorList>
            <consortium name="DOE Joint Genome Institute"/>
            <consortium name="Mycorrhizal Genomics Consortium"/>
            <person name="Kohler A."/>
            <person name="Kuo A."/>
            <person name="Nagy L.G."/>
            <person name="Floudas D."/>
            <person name="Copeland A."/>
            <person name="Barry K.W."/>
            <person name="Cichocki N."/>
            <person name="Veneault-Fourrey C."/>
            <person name="LaButti K."/>
            <person name="Lindquist E.A."/>
            <person name="Lipzen A."/>
            <person name="Lundell T."/>
            <person name="Morin E."/>
            <person name="Murat C."/>
            <person name="Riley R."/>
            <person name="Ohm R."/>
            <person name="Sun H."/>
            <person name="Tunlid A."/>
            <person name="Henrissat B."/>
            <person name="Grigoriev I.V."/>
            <person name="Hibbett D.S."/>
            <person name="Martin F."/>
        </authorList>
    </citation>
    <scope>NUCLEOTIDE SEQUENCE [LARGE SCALE GENOMIC DNA]</scope>
    <source>
        <strain evidence="3">Ve08.2h10</strain>
    </source>
</reference>
<protein>
    <submittedName>
        <fullName evidence="2">Uncharacterized protein</fullName>
    </submittedName>
</protein>
<accession>A0A0D0DFJ4</accession>
<feature type="compositionally biased region" description="Basic and acidic residues" evidence="1">
    <location>
        <begin position="60"/>
        <end position="78"/>
    </location>
</feature>
<organism evidence="2 3">
    <name type="scientific">Paxillus rubicundulus Ve08.2h10</name>
    <dbReference type="NCBI Taxonomy" id="930991"/>
    <lineage>
        <taxon>Eukaryota</taxon>
        <taxon>Fungi</taxon>
        <taxon>Dikarya</taxon>
        <taxon>Basidiomycota</taxon>
        <taxon>Agaricomycotina</taxon>
        <taxon>Agaricomycetes</taxon>
        <taxon>Agaricomycetidae</taxon>
        <taxon>Boletales</taxon>
        <taxon>Paxilineae</taxon>
        <taxon>Paxillaceae</taxon>
        <taxon>Paxillus</taxon>
    </lineage>
</organism>
<feature type="non-terminal residue" evidence="2">
    <location>
        <position position="112"/>
    </location>
</feature>
<dbReference type="OrthoDB" id="2705624at2759"/>
<dbReference type="AlphaFoldDB" id="A0A0D0DFJ4"/>
<sequence length="112" mass="12937">ALNKLRVAAYIKETLPNPYDKQLHTLTKCVFTLSISYSLLPQIDIQSMMTMQEAAYSLKTHSDDDVSNRSSRQNDHLQRSKTYCQHKWEMKGQKEVKGIRRQPGGPVSRELQ</sequence>
<dbReference type="InParanoid" id="A0A0D0DFJ4"/>
<gene>
    <name evidence="2" type="ORF">PAXRUDRAFT_169704</name>
</gene>
<keyword evidence="3" id="KW-1185">Reference proteome</keyword>
<feature type="compositionally biased region" description="Basic and acidic residues" evidence="1">
    <location>
        <begin position="86"/>
        <end position="98"/>
    </location>
</feature>
<proteinExistence type="predicted"/>
<dbReference type="EMBL" id="KN827444">
    <property type="protein sequence ID" value="KIK76515.1"/>
    <property type="molecule type" value="Genomic_DNA"/>
</dbReference>
<feature type="region of interest" description="Disordered" evidence="1">
    <location>
        <begin position="57"/>
        <end position="112"/>
    </location>
</feature>
<dbReference type="HOGENOM" id="CLU_2151774_0_0_1"/>